<feature type="compositionally biased region" description="Polar residues" evidence="4">
    <location>
        <begin position="339"/>
        <end position="371"/>
    </location>
</feature>
<gene>
    <name evidence="6" type="ORF">SAY86_013444</name>
</gene>
<feature type="region of interest" description="Disordered" evidence="4">
    <location>
        <begin position="339"/>
        <end position="419"/>
    </location>
</feature>
<keyword evidence="7" id="KW-1185">Reference proteome</keyword>
<dbReference type="Pfam" id="PF13178">
    <property type="entry name" value="DUF4005"/>
    <property type="match status" value="1"/>
</dbReference>
<accession>A0AAN7LYM8</accession>
<evidence type="ECO:0000256" key="2">
    <source>
        <dbReference type="ARBA" id="ARBA00024341"/>
    </source>
</evidence>
<comment type="similarity">
    <text evidence="2">Belongs to the IQD family.</text>
</comment>
<evidence type="ECO:0000313" key="7">
    <source>
        <dbReference type="Proteomes" id="UP001346149"/>
    </source>
</evidence>
<dbReference type="PANTHER" id="PTHR32295:SF113">
    <property type="entry name" value="PROTEIN IQ-DOMAIN 14"/>
    <property type="match status" value="1"/>
</dbReference>
<feature type="region of interest" description="Disordered" evidence="4">
    <location>
        <begin position="118"/>
        <end position="152"/>
    </location>
</feature>
<dbReference type="AlphaFoldDB" id="A0AAN7LYM8"/>
<feature type="domain" description="DUF4005" evidence="5">
    <location>
        <begin position="430"/>
        <end position="499"/>
    </location>
</feature>
<organism evidence="6 7">
    <name type="scientific">Trapa natans</name>
    <name type="common">Water chestnut</name>
    <dbReference type="NCBI Taxonomy" id="22666"/>
    <lineage>
        <taxon>Eukaryota</taxon>
        <taxon>Viridiplantae</taxon>
        <taxon>Streptophyta</taxon>
        <taxon>Embryophyta</taxon>
        <taxon>Tracheophyta</taxon>
        <taxon>Spermatophyta</taxon>
        <taxon>Magnoliopsida</taxon>
        <taxon>eudicotyledons</taxon>
        <taxon>Gunneridae</taxon>
        <taxon>Pentapetalae</taxon>
        <taxon>rosids</taxon>
        <taxon>malvids</taxon>
        <taxon>Myrtales</taxon>
        <taxon>Lythraceae</taxon>
        <taxon>Trapa</taxon>
    </lineage>
</organism>
<feature type="region of interest" description="Disordered" evidence="4">
    <location>
        <begin position="466"/>
        <end position="500"/>
    </location>
</feature>
<dbReference type="Gene3D" id="1.20.5.190">
    <property type="match status" value="1"/>
</dbReference>
<dbReference type="EMBL" id="JAXQNO010000007">
    <property type="protein sequence ID" value="KAK4795450.1"/>
    <property type="molecule type" value="Genomic_DNA"/>
</dbReference>
<dbReference type="Proteomes" id="UP001346149">
    <property type="component" value="Unassembled WGS sequence"/>
</dbReference>
<name>A0AAN7LYM8_TRANT</name>
<sequence length="554" mass="62270">MNELICELGEMKCTLLNKRRSSGSAPFFCNIFFSCREKSNARKMGKKGRWFTALKKVFVSHSKDKPTNEPEQQKIKKKNKGHGKLRQGERKPFIPLFREPSSIEKILGDAEREHGILFRPPFEPPRTPPFVRTPTSAPPQDSSPRVASPRAPLRVVSHHREIKYLPVPTLKNQHASATKIQAAFRGYMARRSFRALRGLVRLQGAVRGQNVKRQTMNAMKYMQLLVRVQSEIQSRRIHVLDNQVRQQELRKDLQSNRGKMSLASEAGNHEDWDDSLLTKKEVEARLQRKVDAVIRRERAMAYAYSHRSPLTNIHSAGYPWWWNWLEGQIPQLNTPETLVQTPQNYGFTPQRQRSRSQLKPSPRAPSSSANKQPGLGFHIVDPSATPMSTRSSILVSSSKLMRTPPSPSERAFPSSTVPSMSNKYTGVRARGIEPPFGMKDDDSLVSCPTFSVPNYMVPTVSAKAKVRANSNPKDRVPGTPTGENETAANRRSSFPLSQGMGSFNWNKGSIFPGLQRGRGFDKHQPLDSTGNLSVDSTVSLPAGAIGRKPFSRFV</sequence>
<evidence type="ECO:0000313" key="6">
    <source>
        <dbReference type="EMBL" id="KAK4795450.1"/>
    </source>
</evidence>
<feature type="compositionally biased region" description="Basic residues" evidence="4">
    <location>
        <begin position="75"/>
        <end position="85"/>
    </location>
</feature>
<feature type="region of interest" description="Disordered" evidence="4">
    <location>
        <begin position="61"/>
        <end position="87"/>
    </location>
</feature>
<dbReference type="PROSITE" id="PS50096">
    <property type="entry name" value="IQ"/>
    <property type="match status" value="1"/>
</dbReference>
<dbReference type="PANTHER" id="PTHR32295">
    <property type="entry name" value="IQ-DOMAIN 5-RELATED"/>
    <property type="match status" value="1"/>
</dbReference>
<protein>
    <recommendedName>
        <fullName evidence="5">DUF4005 domain-containing protein</fullName>
    </recommendedName>
</protein>
<keyword evidence="1" id="KW-0112">Calmodulin-binding</keyword>
<evidence type="ECO:0000256" key="1">
    <source>
        <dbReference type="ARBA" id="ARBA00022860"/>
    </source>
</evidence>
<dbReference type="CDD" id="cd23767">
    <property type="entry name" value="IQCD"/>
    <property type="match status" value="1"/>
</dbReference>
<proteinExistence type="inferred from homology"/>
<dbReference type="GO" id="GO:0005516">
    <property type="term" value="F:calmodulin binding"/>
    <property type="evidence" value="ECO:0007669"/>
    <property type="project" value="UniProtKB-KW"/>
</dbReference>
<feature type="compositionally biased region" description="Basic and acidic residues" evidence="4">
    <location>
        <begin position="61"/>
        <end position="74"/>
    </location>
</feature>
<reference evidence="6 7" key="1">
    <citation type="journal article" date="2023" name="Hortic Res">
        <title>Pangenome of water caltrop reveals structural variations and asymmetric subgenome divergence after allopolyploidization.</title>
        <authorList>
            <person name="Zhang X."/>
            <person name="Chen Y."/>
            <person name="Wang L."/>
            <person name="Yuan Y."/>
            <person name="Fang M."/>
            <person name="Shi L."/>
            <person name="Lu R."/>
            <person name="Comes H.P."/>
            <person name="Ma Y."/>
            <person name="Chen Y."/>
            <person name="Huang G."/>
            <person name="Zhou Y."/>
            <person name="Zheng Z."/>
            <person name="Qiu Y."/>
        </authorList>
    </citation>
    <scope>NUCLEOTIDE SEQUENCE [LARGE SCALE GENOMIC DNA]</scope>
    <source>
        <strain evidence="6">F231</strain>
    </source>
</reference>
<evidence type="ECO:0000256" key="4">
    <source>
        <dbReference type="SAM" id="MobiDB-lite"/>
    </source>
</evidence>
<comment type="subunit">
    <text evidence="3">Binds to multiple calmodulin (CaM) in the presence of Ca(2+) and CaM-like proteins.</text>
</comment>
<dbReference type="InterPro" id="IPR000048">
    <property type="entry name" value="IQ_motif_EF-hand-BS"/>
</dbReference>
<feature type="compositionally biased region" description="Polar residues" evidence="4">
    <location>
        <begin position="385"/>
        <end position="400"/>
    </location>
</feature>
<dbReference type="InterPro" id="IPR025064">
    <property type="entry name" value="DUF4005"/>
</dbReference>
<feature type="compositionally biased region" description="Polar residues" evidence="4">
    <location>
        <begin position="526"/>
        <end position="537"/>
    </location>
</feature>
<dbReference type="SMART" id="SM00015">
    <property type="entry name" value="IQ"/>
    <property type="match status" value="1"/>
</dbReference>
<dbReference type="Pfam" id="PF00612">
    <property type="entry name" value="IQ"/>
    <property type="match status" value="1"/>
</dbReference>
<evidence type="ECO:0000259" key="5">
    <source>
        <dbReference type="Pfam" id="PF13178"/>
    </source>
</evidence>
<feature type="compositionally biased region" description="Polar residues" evidence="4">
    <location>
        <begin position="481"/>
        <end position="500"/>
    </location>
</feature>
<comment type="caution">
    <text evidence="6">The sequence shown here is derived from an EMBL/GenBank/DDBJ whole genome shotgun (WGS) entry which is preliminary data.</text>
</comment>
<evidence type="ECO:0000256" key="3">
    <source>
        <dbReference type="ARBA" id="ARBA00024378"/>
    </source>
</evidence>
<feature type="region of interest" description="Disordered" evidence="4">
    <location>
        <begin position="516"/>
        <end position="537"/>
    </location>
</feature>